<dbReference type="AlphaFoldDB" id="A0A6A0A4H3"/>
<keyword evidence="2" id="KW-1185">Reference proteome</keyword>
<evidence type="ECO:0000313" key="1">
    <source>
        <dbReference type="EMBL" id="GFH25592.1"/>
    </source>
</evidence>
<proteinExistence type="predicted"/>
<accession>A0A6A0A4H3</accession>
<sequence>MASSSEAIVKADKAPNMPVEEMQQHSVEVIQQLHEGAETPKTGLDVTHMPSIQDNLHKTVHSPEARGHAQ</sequence>
<evidence type="ECO:0000313" key="2">
    <source>
        <dbReference type="Proteomes" id="UP000485058"/>
    </source>
</evidence>
<organism evidence="1 2">
    <name type="scientific">Haematococcus lacustris</name>
    <name type="common">Green alga</name>
    <name type="synonym">Haematococcus pluvialis</name>
    <dbReference type="NCBI Taxonomy" id="44745"/>
    <lineage>
        <taxon>Eukaryota</taxon>
        <taxon>Viridiplantae</taxon>
        <taxon>Chlorophyta</taxon>
        <taxon>core chlorophytes</taxon>
        <taxon>Chlorophyceae</taxon>
        <taxon>CS clade</taxon>
        <taxon>Chlamydomonadales</taxon>
        <taxon>Haematococcaceae</taxon>
        <taxon>Haematococcus</taxon>
    </lineage>
</organism>
<comment type="caution">
    <text evidence="1">The sequence shown here is derived from an EMBL/GenBank/DDBJ whole genome shotgun (WGS) entry which is preliminary data.</text>
</comment>
<dbReference type="Proteomes" id="UP000485058">
    <property type="component" value="Unassembled WGS sequence"/>
</dbReference>
<protein>
    <submittedName>
        <fullName evidence="1">Uncharacterized protein</fullName>
    </submittedName>
</protein>
<name>A0A6A0A4H3_HAELA</name>
<gene>
    <name evidence="1" type="ORF">HaLaN_23578</name>
</gene>
<reference evidence="1 2" key="1">
    <citation type="submission" date="2020-02" db="EMBL/GenBank/DDBJ databases">
        <title>Draft genome sequence of Haematococcus lacustris strain NIES-144.</title>
        <authorList>
            <person name="Morimoto D."/>
            <person name="Nakagawa S."/>
            <person name="Yoshida T."/>
            <person name="Sawayama S."/>
        </authorList>
    </citation>
    <scope>NUCLEOTIDE SEQUENCE [LARGE SCALE GENOMIC DNA]</scope>
    <source>
        <strain evidence="1 2">NIES-144</strain>
    </source>
</reference>
<dbReference type="EMBL" id="BLLF01002857">
    <property type="protein sequence ID" value="GFH25592.1"/>
    <property type="molecule type" value="Genomic_DNA"/>
</dbReference>